<dbReference type="InterPro" id="IPR012502">
    <property type="entry name" value="WAPL_dom"/>
</dbReference>
<feature type="compositionally biased region" description="Pro residues" evidence="2">
    <location>
        <begin position="38"/>
        <end position="47"/>
    </location>
</feature>
<dbReference type="Proteomes" id="UP001212841">
    <property type="component" value="Unassembled WGS sequence"/>
</dbReference>
<evidence type="ECO:0000259" key="3">
    <source>
        <dbReference type="PROSITE" id="PS51271"/>
    </source>
</evidence>
<evidence type="ECO:0000313" key="5">
    <source>
        <dbReference type="Proteomes" id="UP001212841"/>
    </source>
</evidence>
<feature type="region of interest" description="Disordered" evidence="2">
    <location>
        <begin position="1"/>
        <end position="192"/>
    </location>
</feature>
<name>A0AAD5SHW7_9FUNG</name>
<feature type="compositionally biased region" description="Pro residues" evidence="2">
    <location>
        <begin position="444"/>
        <end position="458"/>
    </location>
</feature>
<sequence length="996" mass="109138">MNSGKRVITYGRRLSRRPTTPGLMKLSSSSPDSKSPTTTPPRIPKPSPIRRSAPTTSSLASDDPFAFGTDDSAKDSEHTSLTSSPNASQSPPTPALKRKRFETRSSPSKDSIVEVVIPATKRLRQQNPDSIPSPNSQSTSRQSPRDDVFKVSSTQRTKQTNTRRTASAPKRTPSANNMVLDPPTGNTTPTPAAQVVEAFSQLETAEDVSMDVFDMVMEDSGITRSSTSTRVYRKKTQTRSVSAKKPKELKPPKRVSSSEGELKRRGVAAKTAVDEGLGPSLPDDMDVDIVEVPTLASTLSESVEGPGEVDESGMNNTAAVDADGSATPLRRAVSWNADDNPFSNSPNRFVAVPKAGSRVARMRAAGTSPSTRRTVSFGTVDELGEGGDSVVKALFGEKSAFGEESRPPVDPTAPIQQTAPPSEIPPAGSTRIARTYARTAPPNDILPPSPTKPLPPTTNPFEASITSAPPPLVRPSIGITYGRSRSFLEDVADDQAGHYASEVKRRREEELDTSDEEEEGGRGRKELRSLHEVRESGEAKRFTDEMEYFLDGVRGEQGLRVRRSSCLELSKKMLVPKFLAKVRAHDFVPPLYAALHGETDPILLVLLSLMLLLLVQERRNVEVLLREPDLFDVLNRVFMLAEDPLKEEWGSSKFEKRLGMDVLDIFTSANVMEDAPRPLGLHVVTMMCLQQVLAYGQSPYLRSKFRESGLLSSVGKEVLDLGKKGKIAMTSESVAIPPEWNFDHANRCLVALEHATHEDLRNQQELVAVEGFIDSLMDVMVFCRVLVEEGKDEEEALSAGRTATNVLKLLLNLTNYHETWSSALGTSPHLDNILRMAIIPLWVSRHAQTEMKDGGDAEGEGQADVKELGMALLILSWGLLSNLVEFNMENRKRVLWIELGTACRGAAEWSGTCKCSEKRSAMVLLVDIFSKRVVISPEDPNGDQIISYLAILLGGLIKDNAMNRNIIRSHMPNKSFKTAIDVVEFMASHPDLLRES</sequence>
<evidence type="ECO:0000313" key="4">
    <source>
        <dbReference type="EMBL" id="KAJ3055342.1"/>
    </source>
</evidence>
<feature type="compositionally biased region" description="Polar residues" evidence="2">
    <location>
        <begin position="79"/>
        <end position="90"/>
    </location>
</feature>
<dbReference type="Gene3D" id="1.25.10.10">
    <property type="entry name" value="Leucine-rich Repeat Variant"/>
    <property type="match status" value="1"/>
</dbReference>
<comment type="caution">
    <text evidence="4">The sequence shown here is derived from an EMBL/GenBank/DDBJ whole genome shotgun (WGS) entry which is preliminary data.</text>
</comment>
<evidence type="ECO:0000256" key="2">
    <source>
        <dbReference type="SAM" id="MobiDB-lite"/>
    </source>
</evidence>
<feature type="region of interest" description="Disordered" evidence="2">
    <location>
        <begin position="499"/>
        <end position="532"/>
    </location>
</feature>
<feature type="compositionally biased region" description="Polar residues" evidence="2">
    <location>
        <begin position="367"/>
        <end position="377"/>
    </location>
</feature>
<dbReference type="Pfam" id="PF07814">
    <property type="entry name" value="WAPL"/>
    <property type="match status" value="1"/>
</dbReference>
<feature type="compositionally biased region" description="Polar residues" evidence="2">
    <location>
        <begin position="125"/>
        <end position="142"/>
    </location>
</feature>
<feature type="domain" description="WAPL" evidence="3">
    <location>
        <begin position="514"/>
        <end position="595"/>
    </location>
</feature>
<proteinExistence type="inferred from homology"/>
<protein>
    <recommendedName>
        <fullName evidence="3">WAPL domain-containing protein</fullName>
    </recommendedName>
</protein>
<dbReference type="InterPro" id="IPR011989">
    <property type="entry name" value="ARM-like"/>
</dbReference>
<organism evidence="4 5">
    <name type="scientific">Rhizophlyctis rosea</name>
    <dbReference type="NCBI Taxonomy" id="64517"/>
    <lineage>
        <taxon>Eukaryota</taxon>
        <taxon>Fungi</taxon>
        <taxon>Fungi incertae sedis</taxon>
        <taxon>Chytridiomycota</taxon>
        <taxon>Chytridiomycota incertae sedis</taxon>
        <taxon>Chytridiomycetes</taxon>
        <taxon>Rhizophlyctidales</taxon>
        <taxon>Rhizophlyctidaceae</taxon>
        <taxon>Rhizophlyctis</taxon>
    </lineage>
</organism>
<feature type="compositionally biased region" description="Basic and acidic residues" evidence="2">
    <location>
        <begin position="520"/>
        <end position="532"/>
    </location>
</feature>
<dbReference type="InterPro" id="IPR022771">
    <property type="entry name" value="WAPL_C"/>
</dbReference>
<dbReference type="PANTHER" id="PTHR22100:SF13">
    <property type="entry name" value="WINGS APART-LIKE PROTEIN HOMOLOG"/>
    <property type="match status" value="1"/>
</dbReference>
<feature type="non-terminal residue" evidence="4">
    <location>
        <position position="996"/>
    </location>
</feature>
<accession>A0AAD5SHW7</accession>
<dbReference type="InterPro" id="IPR039874">
    <property type="entry name" value="WAPL"/>
</dbReference>
<feature type="region of interest" description="Disordered" evidence="2">
    <location>
        <begin position="399"/>
        <end position="477"/>
    </location>
</feature>
<gene>
    <name evidence="4" type="ORF">HK097_010842</name>
</gene>
<feature type="region of interest" description="Disordered" evidence="2">
    <location>
        <begin position="362"/>
        <end position="383"/>
    </location>
</feature>
<evidence type="ECO:0000256" key="1">
    <source>
        <dbReference type="ARBA" id="ARBA00006854"/>
    </source>
</evidence>
<keyword evidence="5" id="KW-1185">Reference proteome</keyword>
<feature type="compositionally biased region" description="Acidic residues" evidence="2">
    <location>
        <begin position="510"/>
        <end position="519"/>
    </location>
</feature>
<comment type="similarity">
    <text evidence="1">Belongs to the WAPL family.</text>
</comment>
<dbReference type="AlphaFoldDB" id="A0AAD5SHW7"/>
<feature type="compositionally biased region" description="Low complexity" evidence="2">
    <location>
        <begin position="27"/>
        <end position="37"/>
    </location>
</feature>
<dbReference type="PANTHER" id="PTHR22100">
    <property type="entry name" value="WINGS APART-LIKE PROTEIN HOMOLOG"/>
    <property type="match status" value="1"/>
</dbReference>
<reference evidence="4" key="1">
    <citation type="submission" date="2020-05" db="EMBL/GenBank/DDBJ databases">
        <title>Phylogenomic resolution of chytrid fungi.</title>
        <authorList>
            <person name="Stajich J.E."/>
            <person name="Amses K."/>
            <person name="Simmons R."/>
            <person name="Seto K."/>
            <person name="Myers J."/>
            <person name="Bonds A."/>
            <person name="Quandt C.A."/>
            <person name="Barry K."/>
            <person name="Liu P."/>
            <person name="Grigoriev I."/>
            <person name="Longcore J.E."/>
            <person name="James T.Y."/>
        </authorList>
    </citation>
    <scope>NUCLEOTIDE SEQUENCE</scope>
    <source>
        <strain evidence="4">JEL0318</strain>
    </source>
</reference>
<feature type="compositionally biased region" description="Low complexity" evidence="2">
    <location>
        <begin position="182"/>
        <end position="191"/>
    </location>
</feature>
<dbReference type="PROSITE" id="PS51271">
    <property type="entry name" value="WAPL"/>
    <property type="match status" value="1"/>
</dbReference>
<feature type="compositionally biased region" description="Low complexity" evidence="2">
    <location>
        <begin position="154"/>
        <end position="165"/>
    </location>
</feature>
<dbReference type="EMBL" id="JADGJD010000084">
    <property type="protein sequence ID" value="KAJ3055342.1"/>
    <property type="molecule type" value="Genomic_DNA"/>
</dbReference>
<feature type="region of interest" description="Disordered" evidence="2">
    <location>
        <begin position="298"/>
        <end position="325"/>
    </location>
</feature>
<feature type="region of interest" description="Disordered" evidence="2">
    <location>
        <begin position="222"/>
        <end position="286"/>
    </location>
</feature>